<keyword evidence="1" id="KW-0805">Transcription regulation</keyword>
<sequence>MLKDIRMKKIVEMLEKKEMITTKEIAKNLDTPEVTIRRDLKRLENMGKVSRIHGGVTRNQKSTVSELTMDEKRVKNKEAKKTIANKAFELIEQDDVIFLDSGSTTLEITTLIEKNFENNLTVFTNSIDIINKLSKKENIDLFIVGNHYRKKTGAFIFSGYDMEFLDKISISKAFIGANAYDEEFAYTPAGEEVKIKKKMIEVANVPVLVVDSSKADSISIWKISKMEDFKVIVSESKNNIMKSLSKKGVEVK</sequence>
<dbReference type="Pfam" id="PF08220">
    <property type="entry name" value="HTH_DeoR"/>
    <property type="match status" value="1"/>
</dbReference>
<dbReference type="SUPFAM" id="SSF46785">
    <property type="entry name" value="Winged helix' DNA-binding domain"/>
    <property type="match status" value="1"/>
</dbReference>
<dbReference type="GO" id="GO:0003700">
    <property type="term" value="F:DNA-binding transcription factor activity"/>
    <property type="evidence" value="ECO:0007669"/>
    <property type="project" value="InterPro"/>
</dbReference>
<dbReference type="CDD" id="cd00090">
    <property type="entry name" value="HTH_ARSR"/>
    <property type="match status" value="1"/>
</dbReference>
<dbReference type="STRING" id="28234.SAMN04488588_0802"/>
<protein>
    <submittedName>
        <fullName evidence="4">Transcriptional regulator, DeoR family</fullName>
    </submittedName>
</protein>
<dbReference type="InterPro" id="IPR001034">
    <property type="entry name" value="DeoR_HTH"/>
</dbReference>
<organism evidence="4 5">
    <name type="scientific">Geotoga petraea</name>
    <dbReference type="NCBI Taxonomy" id="28234"/>
    <lineage>
        <taxon>Bacteria</taxon>
        <taxon>Thermotogati</taxon>
        <taxon>Thermotogota</taxon>
        <taxon>Thermotogae</taxon>
        <taxon>Petrotogales</taxon>
        <taxon>Petrotogaceae</taxon>
        <taxon>Geotoga</taxon>
    </lineage>
</organism>
<dbReference type="InterPro" id="IPR011991">
    <property type="entry name" value="ArsR-like_HTH"/>
</dbReference>
<evidence type="ECO:0000313" key="4">
    <source>
        <dbReference type="EMBL" id="SDC31807.1"/>
    </source>
</evidence>
<evidence type="ECO:0000259" key="3">
    <source>
        <dbReference type="PROSITE" id="PS51000"/>
    </source>
</evidence>
<dbReference type="PROSITE" id="PS51000">
    <property type="entry name" value="HTH_DEOR_2"/>
    <property type="match status" value="1"/>
</dbReference>
<evidence type="ECO:0000256" key="2">
    <source>
        <dbReference type="ARBA" id="ARBA00023163"/>
    </source>
</evidence>
<evidence type="ECO:0000256" key="1">
    <source>
        <dbReference type="ARBA" id="ARBA00023015"/>
    </source>
</evidence>
<dbReference type="InterPro" id="IPR014036">
    <property type="entry name" value="DeoR-like_C"/>
</dbReference>
<dbReference type="Proteomes" id="UP000199322">
    <property type="component" value="Unassembled WGS sequence"/>
</dbReference>
<accession>A0A1G6KLL2</accession>
<dbReference type="Pfam" id="PF00455">
    <property type="entry name" value="DeoRC"/>
    <property type="match status" value="1"/>
</dbReference>
<dbReference type="SMART" id="SM01134">
    <property type="entry name" value="DeoRC"/>
    <property type="match status" value="1"/>
</dbReference>
<dbReference type="PANTHER" id="PTHR30363:SF44">
    <property type="entry name" value="AGA OPERON TRANSCRIPTIONAL REPRESSOR-RELATED"/>
    <property type="match status" value="1"/>
</dbReference>
<gene>
    <name evidence="4" type="ORF">SAMN04488588_0802</name>
</gene>
<dbReference type="PRINTS" id="PR00037">
    <property type="entry name" value="HTHLACR"/>
</dbReference>
<dbReference type="PANTHER" id="PTHR30363">
    <property type="entry name" value="HTH-TYPE TRANSCRIPTIONAL REGULATOR SRLR-RELATED"/>
    <property type="match status" value="1"/>
</dbReference>
<dbReference type="SMART" id="SM00420">
    <property type="entry name" value="HTH_DEOR"/>
    <property type="match status" value="1"/>
</dbReference>
<dbReference type="InterPro" id="IPR050313">
    <property type="entry name" value="Carb_Metab_HTH_regulators"/>
</dbReference>
<feature type="domain" description="HTH deoR-type" evidence="3">
    <location>
        <begin position="3"/>
        <end position="58"/>
    </location>
</feature>
<dbReference type="AlphaFoldDB" id="A0A1G6KLL2"/>
<dbReference type="InterPro" id="IPR037171">
    <property type="entry name" value="NagB/RpiA_transferase-like"/>
</dbReference>
<proteinExistence type="predicted"/>
<dbReference type="Gene3D" id="1.10.10.10">
    <property type="entry name" value="Winged helix-like DNA-binding domain superfamily/Winged helix DNA-binding domain"/>
    <property type="match status" value="1"/>
</dbReference>
<dbReference type="InterPro" id="IPR036388">
    <property type="entry name" value="WH-like_DNA-bd_sf"/>
</dbReference>
<dbReference type="Gene3D" id="3.40.50.1360">
    <property type="match status" value="1"/>
</dbReference>
<keyword evidence="5" id="KW-1185">Reference proteome</keyword>
<reference evidence="4 5" key="1">
    <citation type="submission" date="2016-10" db="EMBL/GenBank/DDBJ databases">
        <authorList>
            <person name="de Groot N.N."/>
        </authorList>
    </citation>
    <scope>NUCLEOTIDE SEQUENCE [LARGE SCALE GENOMIC DNA]</scope>
    <source>
        <strain evidence="4 5">WG14</strain>
    </source>
</reference>
<name>A0A1G6KLL2_9BACT</name>
<dbReference type="InterPro" id="IPR036390">
    <property type="entry name" value="WH_DNA-bd_sf"/>
</dbReference>
<dbReference type="RefSeq" id="WP_091403022.1">
    <property type="nucleotide sequence ID" value="NZ_FMYV01000003.1"/>
</dbReference>
<evidence type="ECO:0000313" key="5">
    <source>
        <dbReference type="Proteomes" id="UP000199322"/>
    </source>
</evidence>
<dbReference type="SUPFAM" id="SSF100950">
    <property type="entry name" value="NagB/RpiA/CoA transferase-like"/>
    <property type="match status" value="1"/>
</dbReference>
<dbReference type="EMBL" id="FMYV01000003">
    <property type="protein sequence ID" value="SDC31807.1"/>
    <property type="molecule type" value="Genomic_DNA"/>
</dbReference>
<keyword evidence="2" id="KW-0804">Transcription</keyword>